<protein>
    <submittedName>
        <fullName evidence="1">Uncharacterized protein</fullName>
    </submittedName>
</protein>
<dbReference type="Proteomes" id="UP000729402">
    <property type="component" value="Unassembled WGS sequence"/>
</dbReference>
<reference evidence="1" key="1">
    <citation type="journal article" date="2021" name="bioRxiv">
        <title>Whole Genome Assembly and Annotation of Northern Wild Rice, Zizania palustris L., Supports a Whole Genome Duplication in the Zizania Genus.</title>
        <authorList>
            <person name="Haas M."/>
            <person name="Kono T."/>
            <person name="Macchietto M."/>
            <person name="Millas R."/>
            <person name="McGilp L."/>
            <person name="Shao M."/>
            <person name="Duquette J."/>
            <person name="Hirsch C.N."/>
            <person name="Kimball J."/>
        </authorList>
    </citation>
    <scope>NUCLEOTIDE SEQUENCE</scope>
    <source>
        <tissue evidence="1">Fresh leaf tissue</tissue>
    </source>
</reference>
<keyword evidence="2" id="KW-1185">Reference proteome</keyword>
<proteinExistence type="predicted"/>
<name>A0A8J5TC55_ZIZPA</name>
<sequence>MPVHDEYTHANLWPWLMNTMTMRKGLKWQSPPLSLEVEENTMTLRSDKIACIVLGTVMQWRLLVIGSHTSRSA</sequence>
<dbReference type="EMBL" id="JAAALK010000283">
    <property type="protein sequence ID" value="KAG8075789.1"/>
    <property type="molecule type" value="Genomic_DNA"/>
</dbReference>
<organism evidence="1 2">
    <name type="scientific">Zizania palustris</name>
    <name type="common">Northern wild rice</name>
    <dbReference type="NCBI Taxonomy" id="103762"/>
    <lineage>
        <taxon>Eukaryota</taxon>
        <taxon>Viridiplantae</taxon>
        <taxon>Streptophyta</taxon>
        <taxon>Embryophyta</taxon>
        <taxon>Tracheophyta</taxon>
        <taxon>Spermatophyta</taxon>
        <taxon>Magnoliopsida</taxon>
        <taxon>Liliopsida</taxon>
        <taxon>Poales</taxon>
        <taxon>Poaceae</taxon>
        <taxon>BOP clade</taxon>
        <taxon>Oryzoideae</taxon>
        <taxon>Oryzeae</taxon>
        <taxon>Zizaniinae</taxon>
        <taxon>Zizania</taxon>
    </lineage>
</organism>
<evidence type="ECO:0000313" key="1">
    <source>
        <dbReference type="EMBL" id="KAG8075789.1"/>
    </source>
</evidence>
<comment type="caution">
    <text evidence="1">The sequence shown here is derived from an EMBL/GenBank/DDBJ whole genome shotgun (WGS) entry which is preliminary data.</text>
</comment>
<accession>A0A8J5TC55</accession>
<gene>
    <name evidence="1" type="ORF">GUJ93_ZPchr0006g41217</name>
</gene>
<reference evidence="1" key="2">
    <citation type="submission" date="2021-02" db="EMBL/GenBank/DDBJ databases">
        <authorList>
            <person name="Kimball J.A."/>
            <person name="Haas M.W."/>
            <person name="Macchietto M."/>
            <person name="Kono T."/>
            <person name="Duquette J."/>
            <person name="Shao M."/>
        </authorList>
    </citation>
    <scope>NUCLEOTIDE SEQUENCE</scope>
    <source>
        <tissue evidence="1">Fresh leaf tissue</tissue>
    </source>
</reference>
<evidence type="ECO:0000313" key="2">
    <source>
        <dbReference type="Proteomes" id="UP000729402"/>
    </source>
</evidence>
<dbReference type="AlphaFoldDB" id="A0A8J5TC55"/>